<gene>
    <name evidence="3" type="ORF">WKW80_22155</name>
</gene>
<keyword evidence="4" id="KW-1185">Reference proteome</keyword>
<name>A0ABU8W5Q8_9BURK</name>
<keyword evidence="1" id="KW-0472">Membrane</keyword>
<feature type="transmembrane region" description="Helical" evidence="1">
    <location>
        <begin position="236"/>
        <end position="258"/>
    </location>
</feature>
<evidence type="ECO:0000259" key="2">
    <source>
        <dbReference type="Pfam" id="PF01757"/>
    </source>
</evidence>
<dbReference type="EC" id="2.3.-.-" evidence="3"/>
<dbReference type="InterPro" id="IPR050879">
    <property type="entry name" value="Acyltransferase_3"/>
</dbReference>
<proteinExistence type="predicted"/>
<keyword evidence="1" id="KW-0812">Transmembrane</keyword>
<keyword evidence="3" id="KW-0012">Acyltransferase</keyword>
<protein>
    <submittedName>
        <fullName evidence="3">Acyltransferase</fullName>
        <ecNumber evidence="3">2.3.-.-</ecNumber>
    </submittedName>
</protein>
<evidence type="ECO:0000256" key="1">
    <source>
        <dbReference type="SAM" id="Phobius"/>
    </source>
</evidence>
<feature type="transmembrane region" description="Helical" evidence="1">
    <location>
        <begin position="50"/>
        <end position="69"/>
    </location>
</feature>
<feature type="transmembrane region" description="Helical" evidence="1">
    <location>
        <begin position="26"/>
        <end position="44"/>
    </location>
</feature>
<feature type="transmembrane region" description="Helical" evidence="1">
    <location>
        <begin position="201"/>
        <end position="224"/>
    </location>
</feature>
<feature type="transmembrane region" description="Helical" evidence="1">
    <location>
        <begin position="138"/>
        <end position="156"/>
    </location>
</feature>
<reference evidence="3 4" key="1">
    <citation type="submission" date="2024-03" db="EMBL/GenBank/DDBJ databases">
        <title>Novel species of the genus Variovorax.</title>
        <authorList>
            <person name="Liu Q."/>
            <person name="Xin Y.-H."/>
        </authorList>
    </citation>
    <scope>NUCLEOTIDE SEQUENCE [LARGE SCALE GENOMIC DNA]</scope>
    <source>
        <strain evidence="3 4">KACC 18501</strain>
    </source>
</reference>
<feature type="transmembrane region" description="Helical" evidence="1">
    <location>
        <begin position="340"/>
        <end position="361"/>
    </location>
</feature>
<feature type="transmembrane region" description="Helical" evidence="1">
    <location>
        <begin position="305"/>
        <end position="328"/>
    </location>
</feature>
<evidence type="ECO:0000313" key="4">
    <source>
        <dbReference type="Proteomes" id="UP001363010"/>
    </source>
</evidence>
<evidence type="ECO:0000313" key="3">
    <source>
        <dbReference type="EMBL" id="MEJ8824707.1"/>
    </source>
</evidence>
<dbReference type="GO" id="GO:0016746">
    <property type="term" value="F:acyltransferase activity"/>
    <property type="evidence" value="ECO:0007669"/>
    <property type="project" value="UniProtKB-KW"/>
</dbReference>
<dbReference type="InterPro" id="IPR002656">
    <property type="entry name" value="Acyl_transf_3_dom"/>
</dbReference>
<sequence length="556" mass="61656">MLTPLPQVVPGAHTSARLQQLTGLRFFAALAIVVFHLKGVFGVPAISVDLAQGVTFFFVLSGFILSYVYPKLRNSASVAQFYRARIARIWPVHLVALILGFILIGYEFDLTTLAPNILLVQGWLPVSAMYFGYNSPSWSVSAELFFYLAFPLLIVNWDSTWRWKISCCVLLTAFAICLGAICELPEYENLESASFNISQHGLVYIGPLARLLEFVLGIGAAQIFRRWQPVLSLRNGTFVELGAIVLCAIPMIISPILVESIGNAAKWSGARMWLTHSSAAPTFAILILVFGWGKGLISRFLAMRLLVFLGEVSFSMYLVHQLLIIYYQGHSNDFVRMGNFPALFFYFTILLATSIFFWSVFEVPARRFLTGRKDPVTNAKKRVARALLGPGLCILMIAVVVQQTYAPSWHARPIGNEAARALTPGDLVPYIGSTLGEFRLQGLNVECVPDGIQLKVVWQSMRDQKMVYLNGLHIVDFSGKILSQADYQQPTVPASMPAGKLWIDELFLKKDLFSDAATSIGLVLYRGPEVLAVQGVKTDWGGKRLIVPIPKCAFVS</sequence>
<comment type="caution">
    <text evidence="3">The sequence shown here is derived from an EMBL/GenBank/DDBJ whole genome shotgun (WGS) entry which is preliminary data.</text>
</comment>
<keyword evidence="3" id="KW-0808">Transferase</keyword>
<dbReference type="Proteomes" id="UP001363010">
    <property type="component" value="Unassembled WGS sequence"/>
</dbReference>
<dbReference type="EMBL" id="JBBKZV010000015">
    <property type="protein sequence ID" value="MEJ8824707.1"/>
    <property type="molecule type" value="Genomic_DNA"/>
</dbReference>
<feature type="transmembrane region" description="Helical" evidence="1">
    <location>
        <begin position="270"/>
        <end position="293"/>
    </location>
</feature>
<organism evidence="3 4">
    <name type="scientific">Variovorax humicola</name>
    <dbReference type="NCBI Taxonomy" id="1769758"/>
    <lineage>
        <taxon>Bacteria</taxon>
        <taxon>Pseudomonadati</taxon>
        <taxon>Pseudomonadota</taxon>
        <taxon>Betaproteobacteria</taxon>
        <taxon>Burkholderiales</taxon>
        <taxon>Comamonadaceae</taxon>
        <taxon>Variovorax</taxon>
    </lineage>
</organism>
<feature type="transmembrane region" description="Helical" evidence="1">
    <location>
        <begin position="89"/>
        <end position="106"/>
    </location>
</feature>
<dbReference type="RefSeq" id="WP_340365723.1">
    <property type="nucleotide sequence ID" value="NZ_JBBKZV010000015.1"/>
</dbReference>
<feature type="transmembrane region" description="Helical" evidence="1">
    <location>
        <begin position="382"/>
        <end position="401"/>
    </location>
</feature>
<dbReference type="PANTHER" id="PTHR23028:SF53">
    <property type="entry name" value="ACYL_TRANSF_3 DOMAIN-CONTAINING PROTEIN"/>
    <property type="match status" value="1"/>
</dbReference>
<dbReference type="Pfam" id="PF01757">
    <property type="entry name" value="Acyl_transf_3"/>
    <property type="match status" value="1"/>
</dbReference>
<feature type="domain" description="Acyltransferase 3" evidence="2">
    <location>
        <begin position="20"/>
        <end position="357"/>
    </location>
</feature>
<dbReference type="PANTHER" id="PTHR23028">
    <property type="entry name" value="ACETYLTRANSFERASE"/>
    <property type="match status" value="1"/>
</dbReference>
<keyword evidence="1" id="KW-1133">Transmembrane helix</keyword>
<accession>A0ABU8W5Q8</accession>
<feature type="transmembrane region" description="Helical" evidence="1">
    <location>
        <begin position="163"/>
        <end position="181"/>
    </location>
</feature>